<protein>
    <submittedName>
        <fullName evidence="1">Uncharacterized protein</fullName>
    </submittedName>
</protein>
<comment type="caution">
    <text evidence="1">The sequence shown here is derived from an EMBL/GenBank/DDBJ whole genome shotgun (WGS) entry which is preliminary data.</text>
</comment>
<reference evidence="1 2" key="1">
    <citation type="journal article" date="2020" name="ISME J.">
        <title>Uncovering the hidden diversity of litter-decomposition mechanisms in mushroom-forming fungi.</title>
        <authorList>
            <person name="Floudas D."/>
            <person name="Bentzer J."/>
            <person name="Ahren D."/>
            <person name="Johansson T."/>
            <person name="Persson P."/>
            <person name="Tunlid A."/>
        </authorList>
    </citation>
    <scope>NUCLEOTIDE SEQUENCE [LARGE SCALE GENOMIC DNA]</scope>
    <source>
        <strain evidence="1 2">CBS 406.79</strain>
    </source>
</reference>
<gene>
    <name evidence="1" type="ORF">D9757_009553</name>
</gene>
<evidence type="ECO:0000313" key="2">
    <source>
        <dbReference type="Proteomes" id="UP000518752"/>
    </source>
</evidence>
<name>A0A8H5H8N8_9AGAR</name>
<accession>A0A8H5H8N8</accession>
<keyword evidence="2" id="KW-1185">Reference proteome</keyword>
<sequence length="195" mass="23296">MDDDDEHTQTFVLSGYSVLPSRFRGLVRSLCFPPNRQRRRRHHMDYVIAYDFWRRHLPADISSKVPEVICLYKDPNREPIRYYFFTRFVPFINDAQLNPDGAYSQLWHPTAKDRQRLAAFKELIEACDGSFDTETLEFGCIKKEMHVSKRKWYEILDVHHDLNATIITIAHHSYRVKSHLQRNDLFSMYPEVFLL</sequence>
<dbReference type="Proteomes" id="UP000518752">
    <property type="component" value="Unassembled WGS sequence"/>
</dbReference>
<dbReference type="AlphaFoldDB" id="A0A8H5H8N8"/>
<dbReference type="OrthoDB" id="3117564at2759"/>
<proteinExistence type="predicted"/>
<evidence type="ECO:0000313" key="1">
    <source>
        <dbReference type="EMBL" id="KAF5378671.1"/>
    </source>
</evidence>
<dbReference type="EMBL" id="JAACJN010000075">
    <property type="protein sequence ID" value="KAF5378671.1"/>
    <property type="molecule type" value="Genomic_DNA"/>
</dbReference>
<organism evidence="1 2">
    <name type="scientific">Collybiopsis confluens</name>
    <dbReference type="NCBI Taxonomy" id="2823264"/>
    <lineage>
        <taxon>Eukaryota</taxon>
        <taxon>Fungi</taxon>
        <taxon>Dikarya</taxon>
        <taxon>Basidiomycota</taxon>
        <taxon>Agaricomycotina</taxon>
        <taxon>Agaricomycetes</taxon>
        <taxon>Agaricomycetidae</taxon>
        <taxon>Agaricales</taxon>
        <taxon>Marasmiineae</taxon>
        <taxon>Omphalotaceae</taxon>
        <taxon>Collybiopsis</taxon>
    </lineage>
</organism>